<dbReference type="SUPFAM" id="SSF81330">
    <property type="entry name" value="Gated mechanosensitive channel"/>
    <property type="match status" value="1"/>
</dbReference>
<keyword evidence="4 11" id="KW-0813">Transport</keyword>
<evidence type="ECO:0000313" key="12">
    <source>
        <dbReference type="EMBL" id="GAQ25157.1"/>
    </source>
</evidence>
<dbReference type="Gene3D" id="1.10.1200.120">
    <property type="entry name" value="Large-conductance mechanosensitive channel, MscL, domain 1"/>
    <property type="match status" value="1"/>
</dbReference>
<keyword evidence="8 11" id="KW-0406">Ion transport</keyword>
<feature type="transmembrane region" description="Helical" evidence="11">
    <location>
        <begin position="12"/>
        <end position="31"/>
    </location>
</feature>
<dbReference type="NCBIfam" id="NF001843">
    <property type="entry name" value="PRK00567.1-4"/>
    <property type="match status" value="1"/>
</dbReference>
<dbReference type="Pfam" id="PF01741">
    <property type="entry name" value="MscL"/>
    <property type="match status" value="1"/>
</dbReference>
<name>A0A0U9HEB5_9FIRM</name>
<dbReference type="PANTHER" id="PTHR30266:SF2">
    <property type="entry name" value="LARGE-CONDUCTANCE MECHANOSENSITIVE CHANNEL"/>
    <property type="match status" value="1"/>
</dbReference>
<dbReference type="GO" id="GO:0005886">
    <property type="term" value="C:plasma membrane"/>
    <property type="evidence" value="ECO:0007669"/>
    <property type="project" value="UniProtKB-SubCell"/>
</dbReference>
<evidence type="ECO:0000256" key="10">
    <source>
        <dbReference type="ARBA" id="ARBA00023303"/>
    </source>
</evidence>
<keyword evidence="7 11" id="KW-1133">Transmembrane helix</keyword>
<dbReference type="GO" id="GO:0008381">
    <property type="term" value="F:mechanosensitive monoatomic ion channel activity"/>
    <property type="evidence" value="ECO:0007669"/>
    <property type="project" value="UniProtKB-UniRule"/>
</dbReference>
<dbReference type="PROSITE" id="PS01327">
    <property type="entry name" value="MSCL"/>
    <property type="match status" value="1"/>
</dbReference>
<proteinExistence type="inferred from homology"/>
<dbReference type="AlphaFoldDB" id="A0A0U9HEB5"/>
<comment type="subcellular location">
    <subcellularLocation>
        <location evidence="1 11">Cell membrane</location>
        <topology evidence="1 11">Multi-pass membrane protein</topology>
    </subcellularLocation>
</comment>
<comment type="subunit">
    <text evidence="3 11">Homopentamer.</text>
</comment>
<reference evidence="12" key="1">
    <citation type="journal article" date="2016" name="Genome Announc.">
        <title>Draft Genome Sequence of the Syntrophic Lactate-Degrading Bacterium Tepidanaerobacter syntrophicus JLT.</title>
        <authorList>
            <person name="Matsuura N."/>
            <person name="Ohashi A."/>
            <person name="Tourlousse D.M."/>
            <person name="Sekiguchi Y."/>
        </authorList>
    </citation>
    <scope>NUCLEOTIDE SEQUENCE [LARGE SCALE GENOMIC DNA]</scope>
    <source>
        <strain evidence="12">JL</strain>
    </source>
</reference>
<dbReference type="RefSeq" id="WP_083497668.1">
    <property type="nucleotide sequence ID" value="NZ_BSDW01000001.1"/>
</dbReference>
<dbReference type="FunFam" id="1.10.1200.120:FF:000001">
    <property type="entry name" value="Large-conductance mechanosensitive channel"/>
    <property type="match status" value="1"/>
</dbReference>
<evidence type="ECO:0000256" key="7">
    <source>
        <dbReference type="ARBA" id="ARBA00022989"/>
    </source>
</evidence>
<evidence type="ECO:0000256" key="5">
    <source>
        <dbReference type="ARBA" id="ARBA00022475"/>
    </source>
</evidence>
<evidence type="ECO:0000256" key="2">
    <source>
        <dbReference type="ARBA" id="ARBA00007254"/>
    </source>
</evidence>
<evidence type="ECO:0000256" key="4">
    <source>
        <dbReference type="ARBA" id="ARBA00022448"/>
    </source>
</evidence>
<gene>
    <name evidence="11" type="primary">mscL</name>
    <name evidence="12" type="ORF">TSYNT_7175</name>
</gene>
<evidence type="ECO:0000256" key="3">
    <source>
        <dbReference type="ARBA" id="ARBA00011255"/>
    </source>
</evidence>
<keyword evidence="13" id="KW-1185">Reference proteome</keyword>
<dbReference type="InterPro" id="IPR001185">
    <property type="entry name" value="MS_channel"/>
</dbReference>
<dbReference type="InterPro" id="IPR036019">
    <property type="entry name" value="MscL_channel"/>
</dbReference>
<sequence length="132" mass="14459">MYDEFKKFAMKGNVIDLAVGVVIGGAFGKIITSLVNDIIMPILGIITGKIDLTSLKVVITPATADVAELSIKYGQFIQSLIDFLLVSLSMFFVIKAINSFSQTVKEEPSVPTPSKEEALLEEIRDILKENNH</sequence>
<evidence type="ECO:0000256" key="1">
    <source>
        <dbReference type="ARBA" id="ARBA00004651"/>
    </source>
</evidence>
<comment type="similarity">
    <text evidence="2 11">Belongs to the MscL family.</text>
</comment>
<comment type="caution">
    <text evidence="11">Lacks conserved residue(s) required for the propagation of feature annotation.</text>
</comment>
<dbReference type="InterPro" id="IPR019823">
    <property type="entry name" value="Mechanosensitive_channel_CS"/>
</dbReference>
<dbReference type="NCBIfam" id="TIGR00220">
    <property type="entry name" value="mscL"/>
    <property type="match status" value="1"/>
</dbReference>
<protein>
    <recommendedName>
        <fullName evidence="11">Large-conductance mechanosensitive channel</fullName>
    </recommendedName>
</protein>
<evidence type="ECO:0000256" key="8">
    <source>
        <dbReference type="ARBA" id="ARBA00023065"/>
    </source>
</evidence>
<dbReference type="PANTHER" id="PTHR30266">
    <property type="entry name" value="MECHANOSENSITIVE CHANNEL MSCL"/>
    <property type="match status" value="1"/>
</dbReference>
<dbReference type="Proteomes" id="UP000062160">
    <property type="component" value="Unassembled WGS sequence"/>
</dbReference>
<keyword evidence="9 11" id="KW-0472">Membrane</keyword>
<dbReference type="STRING" id="224999.GCA_001485475_01172"/>
<dbReference type="PRINTS" id="PR01264">
    <property type="entry name" value="MECHCHANNEL"/>
</dbReference>
<keyword evidence="6 11" id="KW-0812">Transmembrane</keyword>
<evidence type="ECO:0000313" key="13">
    <source>
        <dbReference type="Proteomes" id="UP000062160"/>
    </source>
</evidence>
<evidence type="ECO:0000256" key="6">
    <source>
        <dbReference type="ARBA" id="ARBA00022692"/>
    </source>
</evidence>
<organism evidence="12">
    <name type="scientific">Tepidanaerobacter syntrophicus</name>
    <dbReference type="NCBI Taxonomy" id="224999"/>
    <lineage>
        <taxon>Bacteria</taxon>
        <taxon>Bacillati</taxon>
        <taxon>Bacillota</taxon>
        <taxon>Clostridia</taxon>
        <taxon>Thermosediminibacterales</taxon>
        <taxon>Tepidanaerobacteraceae</taxon>
        <taxon>Tepidanaerobacter</taxon>
    </lineage>
</organism>
<accession>A0A0U9HEB5</accession>
<comment type="function">
    <text evidence="11">Channel that opens in response to stretch forces in the membrane lipid bilayer. May participate in the regulation of osmotic pressure changes within the cell.</text>
</comment>
<dbReference type="HAMAP" id="MF_00115">
    <property type="entry name" value="MscL"/>
    <property type="match status" value="1"/>
</dbReference>
<dbReference type="InterPro" id="IPR037673">
    <property type="entry name" value="MSC/AndL"/>
</dbReference>
<dbReference type="EMBL" id="DF977001">
    <property type="protein sequence ID" value="GAQ25157.1"/>
    <property type="molecule type" value="Genomic_DNA"/>
</dbReference>
<dbReference type="OrthoDB" id="9810350at2"/>
<evidence type="ECO:0000256" key="9">
    <source>
        <dbReference type="ARBA" id="ARBA00023136"/>
    </source>
</evidence>
<keyword evidence="10 11" id="KW-0407">Ion channel</keyword>
<evidence type="ECO:0000256" key="11">
    <source>
        <dbReference type="HAMAP-Rule" id="MF_00115"/>
    </source>
</evidence>
<keyword evidence="5 11" id="KW-1003">Cell membrane</keyword>